<sequence>MSNCHPEELWIGTIIHYLSSLFSIPIYGIAFSVLLCKCPKQFDNKYRNYLVAHIISGVLLEIHMGVFWRAKVSLPVPIMCSFGLSSDYSVENLFIFIYILLLTGASAVSILIHRMTAVILYADRNRFQNLPAYLRLIFFFFSILTIIFTFVIRSELYSQHGYKLKMQEKYGTFPDYFWCQNCFFMVFDSITYILFFIFGYITLTSSIMSAGCSAFVTYTILNSSTLRLSRKTAAGQMNVLYSLVAAFMVHLFFIFVPFMTYFTANFINIDFPRNSISPNLKTIEPYRSLIYNDHNAPGTWILLCIDIAFDWKTLQKCCQRASID</sequence>
<keyword evidence="2" id="KW-1185">Reference proteome</keyword>
<feature type="transmembrane region" description="Helical" evidence="1">
    <location>
        <begin position="193"/>
        <end position="218"/>
    </location>
</feature>
<keyword evidence="1" id="KW-0472">Membrane</keyword>
<feature type="transmembrane region" description="Helical" evidence="1">
    <location>
        <begin position="14"/>
        <end position="36"/>
    </location>
</feature>
<evidence type="ECO:0000256" key="1">
    <source>
        <dbReference type="SAM" id="Phobius"/>
    </source>
</evidence>
<accession>A0A1I7T6I9</accession>
<keyword evidence="1" id="KW-1133">Transmembrane helix</keyword>
<keyword evidence="1" id="KW-0812">Transmembrane</keyword>
<name>A0A1I7T6I9_9PELO</name>
<feature type="transmembrane region" description="Helical" evidence="1">
    <location>
        <begin position="48"/>
        <end position="68"/>
    </location>
</feature>
<dbReference type="eggNOG" id="ENOG502TGMT">
    <property type="taxonomic scope" value="Eukaryota"/>
</dbReference>
<dbReference type="PANTHER" id="PTHR47405">
    <property type="entry name" value="SERPENTINE RECEPTOR, CLASS H-RELATED"/>
    <property type="match status" value="1"/>
</dbReference>
<dbReference type="InterPro" id="IPR019422">
    <property type="entry name" value="7TM_GPCR_serpentine_rcpt_Srh"/>
</dbReference>
<dbReference type="Pfam" id="PF10318">
    <property type="entry name" value="7TM_GPCR_Srh"/>
    <property type="match status" value="1"/>
</dbReference>
<feature type="transmembrane region" description="Helical" evidence="1">
    <location>
        <begin position="239"/>
        <end position="262"/>
    </location>
</feature>
<proteinExistence type="predicted"/>
<dbReference type="WBParaSite" id="Csp11.Scaffold522.g2891.t1">
    <property type="protein sequence ID" value="Csp11.Scaffold522.g2891.t1"/>
    <property type="gene ID" value="Csp11.Scaffold522.g2891"/>
</dbReference>
<dbReference type="AlphaFoldDB" id="A0A1I7T6I9"/>
<evidence type="ECO:0000313" key="3">
    <source>
        <dbReference type="WBParaSite" id="Csp11.Scaffold522.g2891.t1"/>
    </source>
</evidence>
<reference evidence="3" key="1">
    <citation type="submission" date="2016-11" db="UniProtKB">
        <authorList>
            <consortium name="WormBaseParasite"/>
        </authorList>
    </citation>
    <scope>IDENTIFICATION</scope>
</reference>
<feature type="transmembrane region" description="Helical" evidence="1">
    <location>
        <begin position="133"/>
        <end position="152"/>
    </location>
</feature>
<dbReference type="PANTHER" id="PTHR47405:SF4">
    <property type="entry name" value="SERPENTINE RECEPTOR, CLASS H"/>
    <property type="match status" value="1"/>
</dbReference>
<feature type="transmembrane region" description="Helical" evidence="1">
    <location>
        <begin position="93"/>
        <end position="112"/>
    </location>
</feature>
<evidence type="ECO:0000313" key="2">
    <source>
        <dbReference type="Proteomes" id="UP000095282"/>
    </source>
</evidence>
<protein>
    <submittedName>
        <fullName evidence="3">Serpentine Receptor, class T</fullName>
    </submittedName>
</protein>
<organism evidence="2 3">
    <name type="scientific">Caenorhabditis tropicalis</name>
    <dbReference type="NCBI Taxonomy" id="1561998"/>
    <lineage>
        <taxon>Eukaryota</taxon>
        <taxon>Metazoa</taxon>
        <taxon>Ecdysozoa</taxon>
        <taxon>Nematoda</taxon>
        <taxon>Chromadorea</taxon>
        <taxon>Rhabditida</taxon>
        <taxon>Rhabditina</taxon>
        <taxon>Rhabditomorpha</taxon>
        <taxon>Rhabditoidea</taxon>
        <taxon>Rhabditidae</taxon>
        <taxon>Peloderinae</taxon>
        <taxon>Caenorhabditis</taxon>
    </lineage>
</organism>
<dbReference type="Proteomes" id="UP000095282">
    <property type="component" value="Unplaced"/>
</dbReference>